<evidence type="ECO:0000256" key="2">
    <source>
        <dbReference type="SAM" id="SignalP"/>
    </source>
</evidence>
<reference evidence="5" key="1">
    <citation type="journal article" date="2020" name="Nat. Commun.">
        <title>Genome sequence of the cluster root forming white lupin.</title>
        <authorList>
            <person name="Hufnagel B."/>
            <person name="Marques A."/>
            <person name="Soriano A."/>
            <person name="Marques L."/>
            <person name="Divol F."/>
            <person name="Doumas P."/>
            <person name="Sallet E."/>
            <person name="Mancinotti D."/>
            <person name="Carrere S."/>
            <person name="Marande W."/>
            <person name="Arribat S."/>
            <person name="Keller J."/>
            <person name="Huneau C."/>
            <person name="Blein T."/>
            <person name="Aime D."/>
            <person name="Laguerre M."/>
            <person name="Taylor J."/>
            <person name="Schubert V."/>
            <person name="Nelson M."/>
            <person name="Geu-Flores F."/>
            <person name="Crespi M."/>
            <person name="Gallardo-Guerrero K."/>
            <person name="Delaux P.-M."/>
            <person name="Salse J."/>
            <person name="Berges H."/>
            <person name="Guyot R."/>
            <person name="Gouzy J."/>
            <person name="Peret B."/>
        </authorList>
    </citation>
    <scope>NUCLEOTIDE SEQUENCE [LARGE SCALE GENOMIC DNA]</scope>
    <source>
        <strain evidence="5">cv. Amiga</strain>
    </source>
</reference>
<dbReference type="EMBL" id="WOCE01000014">
    <property type="protein sequence ID" value="KAE9600615.1"/>
    <property type="molecule type" value="Genomic_DNA"/>
</dbReference>
<dbReference type="Proteomes" id="UP000447434">
    <property type="component" value="Chromosome 14"/>
</dbReference>
<feature type="chain" id="PRO_5025660322" evidence="2">
    <location>
        <begin position="24"/>
        <end position="497"/>
    </location>
</feature>
<sequence>MANRTTLLVLVLVLCHGVAMTMGFWMKEMEKKEHWHPKPDKLFLMQHLKRMVKTDAGEMSMLESYGGRIMDRRLNIGFIIMEPSSLFIPQYLDSTFIIFLRSGEAKVGFVYKSKLVERHLKMGDVYRIPAGSAFYLVNTMKDQRLHIISSIDPSESMGISVFQSFFIGGGAYPASILSGFEPKIIETAFNVSGAELKKMFTRQHEGPIVHLNSSRPSSIWTKFLQLNEEDKLQHLKKMVEEWEEHEEDDDDDEDVDDDEEQQQQQQQQQTKLSWRKLLESVFSNEKKETREKVAHKWHHPCNLYDRKPDFKNDYGWSVALDGSDYHPLKKSGIGIYHVNLSAGSMMTPHVNPRATEYGIVLKGSGRIQIIFPNGSNAMDTHIKEGDVFFVPRYFPFCQIASRNGPLEFFGFTTSARKNRPQFLIGATSLMRTMMGPELATAFGVSEDTMKRMVNAQHESVILPTPWAEQHARYAKQKKKEVETSLPKLIRNEVIMGF</sequence>
<keyword evidence="5" id="KW-1185">Reference proteome</keyword>
<keyword evidence="2" id="KW-0732">Signal</keyword>
<accession>A0A6A4PGI0</accession>
<feature type="region of interest" description="Disordered" evidence="1">
    <location>
        <begin position="241"/>
        <end position="271"/>
    </location>
</feature>
<dbReference type="InterPro" id="IPR014710">
    <property type="entry name" value="RmlC-like_jellyroll"/>
</dbReference>
<dbReference type="Gene3D" id="2.60.120.10">
    <property type="entry name" value="Jelly Rolls"/>
    <property type="match status" value="2"/>
</dbReference>
<comment type="caution">
    <text evidence="4">The sequence shown here is derived from an EMBL/GenBank/DDBJ whole genome shotgun (WGS) entry which is preliminary data.</text>
</comment>
<proteinExistence type="predicted"/>
<feature type="domain" description="Cupin type-1" evidence="3">
    <location>
        <begin position="301"/>
        <end position="450"/>
    </location>
</feature>
<evidence type="ECO:0000259" key="3">
    <source>
        <dbReference type="SMART" id="SM00835"/>
    </source>
</evidence>
<evidence type="ECO:0000313" key="5">
    <source>
        <dbReference type="Proteomes" id="UP000447434"/>
    </source>
</evidence>
<dbReference type="Pfam" id="PF00190">
    <property type="entry name" value="Cupin_1"/>
    <property type="match status" value="2"/>
</dbReference>
<organism evidence="4 5">
    <name type="scientific">Lupinus albus</name>
    <name type="common">White lupine</name>
    <name type="synonym">Lupinus termis</name>
    <dbReference type="NCBI Taxonomy" id="3870"/>
    <lineage>
        <taxon>Eukaryota</taxon>
        <taxon>Viridiplantae</taxon>
        <taxon>Streptophyta</taxon>
        <taxon>Embryophyta</taxon>
        <taxon>Tracheophyta</taxon>
        <taxon>Spermatophyta</taxon>
        <taxon>Magnoliopsida</taxon>
        <taxon>eudicotyledons</taxon>
        <taxon>Gunneridae</taxon>
        <taxon>Pentapetalae</taxon>
        <taxon>rosids</taxon>
        <taxon>fabids</taxon>
        <taxon>Fabales</taxon>
        <taxon>Fabaceae</taxon>
        <taxon>Papilionoideae</taxon>
        <taxon>50 kb inversion clade</taxon>
        <taxon>genistoids sensu lato</taxon>
        <taxon>core genistoids</taxon>
        <taxon>Genisteae</taxon>
        <taxon>Lupinus</taxon>
    </lineage>
</organism>
<dbReference type="AlphaFoldDB" id="A0A6A4PGI0"/>
<dbReference type="InterPro" id="IPR050253">
    <property type="entry name" value="Seed_Storage-Functional"/>
</dbReference>
<name>A0A6A4PGI0_LUPAL</name>
<dbReference type="CDD" id="cd02245">
    <property type="entry name" value="cupin_7S_vicilin-like_C"/>
    <property type="match status" value="1"/>
</dbReference>
<evidence type="ECO:0000256" key="1">
    <source>
        <dbReference type="SAM" id="MobiDB-lite"/>
    </source>
</evidence>
<feature type="domain" description="Cupin type-1" evidence="3">
    <location>
        <begin position="49"/>
        <end position="197"/>
    </location>
</feature>
<feature type="signal peptide" evidence="2">
    <location>
        <begin position="1"/>
        <end position="23"/>
    </location>
</feature>
<dbReference type="OrthoDB" id="2019862at2759"/>
<dbReference type="PANTHER" id="PTHR31189">
    <property type="entry name" value="OS03G0336100 PROTEIN-RELATED"/>
    <property type="match status" value="1"/>
</dbReference>
<dbReference type="SMART" id="SM00835">
    <property type="entry name" value="Cupin_1"/>
    <property type="match status" value="2"/>
</dbReference>
<feature type="compositionally biased region" description="Acidic residues" evidence="1">
    <location>
        <begin position="241"/>
        <end position="261"/>
    </location>
</feature>
<gene>
    <name evidence="4" type="ORF">Lalb_Chr14g0374791</name>
</gene>
<dbReference type="CDD" id="cd02244">
    <property type="entry name" value="cupin_7S_vicilin-like_N"/>
    <property type="match status" value="1"/>
</dbReference>
<dbReference type="InterPro" id="IPR006045">
    <property type="entry name" value="Cupin_1"/>
</dbReference>
<protein>
    <submittedName>
        <fullName evidence="4">Putative rmlC-like jelly roll protein</fullName>
    </submittedName>
</protein>
<dbReference type="SUPFAM" id="SSF51182">
    <property type="entry name" value="RmlC-like cupins"/>
    <property type="match status" value="1"/>
</dbReference>
<dbReference type="PANTHER" id="PTHR31189:SF2">
    <property type="entry name" value="RMLC-LIKE CUPINS SUPERFAMILY PROTEIN"/>
    <property type="match status" value="1"/>
</dbReference>
<dbReference type="InterPro" id="IPR011051">
    <property type="entry name" value="RmlC_Cupin_sf"/>
</dbReference>
<evidence type="ECO:0000313" key="4">
    <source>
        <dbReference type="EMBL" id="KAE9600615.1"/>
    </source>
</evidence>